<evidence type="ECO:0000256" key="2">
    <source>
        <dbReference type="SAM" id="SignalP"/>
    </source>
</evidence>
<dbReference type="SMR" id="A0A1I7SF43"/>
<organism evidence="4 6">
    <name type="scientific">Bursaphelenchus xylophilus</name>
    <name type="common">Pinewood nematode worm</name>
    <name type="synonym">Aphelenchoides xylophilus</name>
    <dbReference type="NCBI Taxonomy" id="6326"/>
    <lineage>
        <taxon>Eukaryota</taxon>
        <taxon>Metazoa</taxon>
        <taxon>Ecdysozoa</taxon>
        <taxon>Nematoda</taxon>
        <taxon>Chromadorea</taxon>
        <taxon>Rhabditida</taxon>
        <taxon>Tylenchina</taxon>
        <taxon>Tylenchomorpha</taxon>
        <taxon>Aphelenchoidea</taxon>
        <taxon>Aphelenchoididae</taxon>
        <taxon>Bursaphelenchus</taxon>
    </lineage>
</organism>
<name>A0A1I7SF43_BURXY</name>
<accession>A0A1I7SF43</accession>
<evidence type="ECO:0000313" key="4">
    <source>
        <dbReference type="Proteomes" id="UP000095284"/>
    </source>
</evidence>
<keyword evidence="5" id="KW-1185">Reference proteome</keyword>
<dbReference type="AlphaFoldDB" id="A0A1I7SF43"/>
<feature type="signal peptide" evidence="2">
    <location>
        <begin position="1"/>
        <end position="17"/>
    </location>
</feature>
<keyword evidence="2" id="KW-0732">Signal</keyword>
<dbReference type="WBParaSite" id="BXY_1165400.1">
    <property type="protein sequence ID" value="BXY_1165400.1"/>
    <property type="gene ID" value="BXY_1165400"/>
</dbReference>
<proteinExistence type="predicted"/>
<dbReference type="EMBL" id="CAJFCV020000001">
    <property type="protein sequence ID" value="CAG9078848.1"/>
    <property type="molecule type" value="Genomic_DNA"/>
</dbReference>
<reference evidence="3" key="2">
    <citation type="submission" date="2020-09" db="EMBL/GenBank/DDBJ databases">
        <authorList>
            <person name="Kikuchi T."/>
        </authorList>
    </citation>
    <scope>NUCLEOTIDE SEQUENCE</scope>
    <source>
        <strain evidence="3">Ka4C1</strain>
    </source>
</reference>
<feature type="chain" id="PRO_5035399836" evidence="2">
    <location>
        <begin position="18"/>
        <end position="148"/>
    </location>
</feature>
<keyword evidence="1" id="KW-0175">Coiled coil</keyword>
<dbReference type="EMBL" id="CAJFDI010000001">
    <property type="protein sequence ID" value="CAD5207634.1"/>
    <property type="molecule type" value="Genomic_DNA"/>
</dbReference>
<reference evidence="6" key="1">
    <citation type="submission" date="2016-11" db="UniProtKB">
        <authorList>
            <consortium name="WormBaseParasite"/>
        </authorList>
    </citation>
    <scope>IDENTIFICATION</scope>
</reference>
<dbReference type="Proteomes" id="UP000582659">
    <property type="component" value="Unassembled WGS sequence"/>
</dbReference>
<evidence type="ECO:0000256" key="1">
    <source>
        <dbReference type="SAM" id="Coils"/>
    </source>
</evidence>
<gene>
    <name evidence="3" type="ORF">BXYJ_LOCUS23</name>
</gene>
<feature type="coiled-coil region" evidence="1">
    <location>
        <begin position="76"/>
        <end position="103"/>
    </location>
</feature>
<sequence length="148" mass="17088">MNACFLIFTTFLAIALSAPNWPYSELQRRLNEEQSQEFRRIFRDGLDSPRTELNANLRTYIATLPQELQDVAAEERQRLDDSIQAARQRVQALSANAQSLYRQYAEIYNDEGISLREATSRINDLCRTADRTTLRELINADVFNARNA</sequence>
<evidence type="ECO:0000313" key="6">
    <source>
        <dbReference type="WBParaSite" id="BXY_1165400.1"/>
    </source>
</evidence>
<dbReference type="Proteomes" id="UP000095284">
    <property type="component" value="Unplaced"/>
</dbReference>
<evidence type="ECO:0000313" key="5">
    <source>
        <dbReference type="Proteomes" id="UP000659654"/>
    </source>
</evidence>
<dbReference type="Proteomes" id="UP000659654">
    <property type="component" value="Unassembled WGS sequence"/>
</dbReference>
<evidence type="ECO:0000313" key="3">
    <source>
        <dbReference type="EMBL" id="CAD5207634.1"/>
    </source>
</evidence>
<protein>
    <submittedName>
        <fullName evidence="3">(pine wood nematode) hypothetical protein</fullName>
    </submittedName>
</protein>